<name>A0A9P0VYG7_9ASCO</name>
<feature type="transmembrane region" description="Helical" evidence="8">
    <location>
        <begin position="6"/>
        <end position="28"/>
    </location>
</feature>
<keyword evidence="3 8" id="KW-0812">Transmembrane</keyword>
<evidence type="ECO:0000256" key="8">
    <source>
        <dbReference type="SAM" id="Phobius"/>
    </source>
</evidence>
<dbReference type="AlphaFoldDB" id="A0A9P0VYG7"/>
<evidence type="ECO:0000256" key="3">
    <source>
        <dbReference type="ARBA" id="ARBA00022692"/>
    </source>
</evidence>
<dbReference type="OrthoDB" id="2124077at2759"/>
<evidence type="ECO:0000313" key="9">
    <source>
        <dbReference type="EMBL" id="CAH2352494.1"/>
    </source>
</evidence>
<keyword evidence="7 8" id="KW-0472">Membrane</keyword>
<dbReference type="Proteomes" id="UP000837801">
    <property type="component" value="Unassembled WGS sequence"/>
</dbReference>
<dbReference type="GO" id="GO:0005789">
    <property type="term" value="C:endoplasmic reticulum membrane"/>
    <property type="evidence" value="ECO:0007669"/>
    <property type="project" value="UniProtKB-SubCell"/>
</dbReference>
<sequence length="39" mass="4372">MITDDQLNLIVITFGMSSMILILIYHAISTNMKNLKTSS</sequence>
<keyword evidence="5" id="KW-0735">Signal-anchor</keyword>
<dbReference type="SUPFAM" id="SSF103464">
    <property type="entry name" value="Oligosaccharyltransferase subunit ost4p"/>
    <property type="match status" value="1"/>
</dbReference>
<dbReference type="Pfam" id="PF10215">
    <property type="entry name" value="Ost4"/>
    <property type="match status" value="1"/>
</dbReference>
<protein>
    <submittedName>
        <fullName evidence="9">Dolichyl-diphosphooligosaccharide--protein glycosyltransferase subunit Ost4p</fullName>
    </submittedName>
</protein>
<evidence type="ECO:0000256" key="7">
    <source>
        <dbReference type="ARBA" id="ARBA00023136"/>
    </source>
</evidence>
<evidence type="ECO:0000256" key="5">
    <source>
        <dbReference type="ARBA" id="ARBA00022968"/>
    </source>
</evidence>
<comment type="caution">
    <text evidence="9">The sequence shown here is derived from an EMBL/GenBank/DDBJ whole genome shotgun (WGS) entry which is preliminary data.</text>
</comment>
<accession>A0A9P0VYG7</accession>
<evidence type="ECO:0000256" key="2">
    <source>
        <dbReference type="ARBA" id="ARBA00007685"/>
    </source>
</evidence>
<comment type="similarity">
    <text evidence="2">Belongs to the OST4 family.</text>
</comment>
<dbReference type="InterPro" id="IPR018943">
    <property type="entry name" value="Oligosaccaryltransferase"/>
</dbReference>
<evidence type="ECO:0000256" key="1">
    <source>
        <dbReference type="ARBA" id="ARBA00004643"/>
    </source>
</evidence>
<evidence type="ECO:0000256" key="6">
    <source>
        <dbReference type="ARBA" id="ARBA00022989"/>
    </source>
</evidence>
<organism evidence="9 10">
    <name type="scientific">[Candida] railenensis</name>
    <dbReference type="NCBI Taxonomy" id="45579"/>
    <lineage>
        <taxon>Eukaryota</taxon>
        <taxon>Fungi</taxon>
        <taxon>Dikarya</taxon>
        <taxon>Ascomycota</taxon>
        <taxon>Saccharomycotina</taxon>
        <taxon>Pichiomycetes</taxon>
        <taxon>Debaryomycetaceae</taxon>
        <taxon>Kurtzmaniella</taxon>
    </lineage>
</organism>
<proteinExistence type="inferred from homology"/>
<dbReference type="EMBL" id="CAKXYY010000007">
    <property type="protein sequence ID" value="CAH2352494.1"/>
    <property type="molecule type" value="Genomic_DNA"/>
</dbReference>
<keyword evidence="6 8" id="KW-1133">Transmembrane helix</keyword>
<evidence type="ECO:0000256" key="4">
    <source>
        <dbReference type="ARBA" id="ARBA00022824"/>
    </source>
</evidence>
<dbReference type="InterPro" id="IPR036330">
    <property type="entry name" value="Ost4p_sf"/>
</dbReference>
<evidence type="ECO:0000313" key="10">
    <source>
        <dbReference type="Proteomes" id="UP000837801"/>
    </source>
</evidence>
<comment type="subcellular location">
    <subcellularLocation>
        <location evidence="1">Endoplasmic reticulum membrane</location>
        <topology evidence="1">Single-pass type III membrane protein</topology>
    </subcellularLocation>
</comment>
<reference evidence="9" key="1">
    <citation type="submission" date="2022-03" db="EMBL/GenBank/DDBJ databases">
        <authorList>
            <person name="Legras J.-L."/>
            <person name="Devillers H."/>
            <person name="Grondin C."/>
        </authorList>
    </citation>
    <scope>NUCLEOTIDE SEQUENCE</scope>
    <source>
        <strain evidence="9">CLIB 1423</strain>
    </source>
</reference>
<gene>
    <name evidence="9" type="ORF">CLIB1423_07S00782</name>
</gene>
<keyword evidence="10" id="KW-1185">Reference proteome</keyword>
<keyword evidence="4" id="KW-0256">Endoplasmic reticulum</keyword>